<dbReference type="AlphaFoldDB" id="A0A7D5ICE8"/>
<dbReference type="CDD" id="cd00610">
    <property type="entry name" value="OAT_like"/>
    <property type="match status" value="1"/>
</dbReference>
<comment type="pathway">
    <text evidence="5">Amino-acid biosynthesis; L-arginine biosynthesis; N(2)-acetyl-L-ornithine from L-glutamate: step 4/4.</text>
</comment>
<dbReference type="NCBIfam" id="NF002325">
    <property type="entry name" value="PRK01278.1"/>
    <property type="match status" value="1"/>
</dbReference>
<feature type="modified residue" description="N6-(pyridoxal phosphate)lysine" evidence="5">
    <location>
        <position position="255"/>
    </location>
</feature>
<dbReference type="InterPro" id="IPR050103">
    <property type="entry name" value="Class-III_PLP-dep_AT"/>
</dbReference>
<dbReference type="NCBIfam" id="NF002874">
    <property type="entry name" value="PRK03244.1"/>
    <property type="match status" value="1"/>
</dbReference>
<keyword evidence="5" id="KW-0055">Arginine biosynthesis</keyword>
<dbReference type="GO" id="GO:0003992">
    <property type="term" value="F:N2-acetyl-L-ornithine:2-oxoglutarate 5-aminotransferase activity"/>
    <property type="evidence" value="ECO:0007669"/>
    <property type="project" value="UniProtKB-UniRule"/>
</dbReference>
<comment type="subunit">
    <text evidence="5">Homodimer.</text>
</comment>
<proteinExistence type="inferred from homology"/>
<comment type="subcellular location">
    <subcellularLocation>
        <location evidence="5">Cytoplasm</location>
    </subcellularLocation>
</comment>
<dbReference type="FunFam" id="3.40.640.10:FF:000004">
    <property type="entry name" value="Acetylornithine aminotransferase"/>
    <property type="match status" value="1"/>
</dbReference>
<dbReference type="InterPro" id="IPR049704">
    <property type="entry name" value="Aminotrans_3_PPA_site"/>
</dbReference>
<dbReference type="InterPro" id="IPR005814">
    <property type="entry name" value="Aminotrans_3"/>
</dbReference>
<evidence type="ECO:0000256" key="1">
    <source>
        <dbReference type="ARBA" id="ARBA00022576"/>
    </source>
</evidence>
<protein>
    <recommendedName>
        <fullName evidence="5">Acetylornithine aminotransferase</fullName>
        <shortName evidence="5">ACOAT</shortName>
        <ecNumber evidence="5">2.6.1.11</ecNumber>
    </recommendedName>
</protein>
<dbReference type="PIRSF" id="PIRSF000521">
    <property type="entry name" value="Transaminase_4ab_Lys_Orn"/>
    <property type="match status" value="1"/>
</dbReference>
<dbReference type="OrthoDB" id="85346at2157"/>
<dbReference type="EC" id="2.6.1.11" evidence="5"/>
<dbReference type="KEGG" id="mzi:HWN40_10720"/>
<organism evidence="6 7">
    <name type="scientific">Methanolobus zinderi</name>
    <dbReference type="NCBI Taxonomy" id="536044"/>
    <lineage>
        <taxon>Archaea</taxon>
        <taxon>Methanobacteriati</taxon>
        <taxon>Methanobacteriota</taxon>
        <taxon>Stenosarchaea group</taxon>
        <taxon>Methanomicrobia</taxon>
        <taxon>Methanosarcinales</taxon>
        <taxon>Methanosarcinaceae</taxon>
        <taxon>Methanolobus</taxon>
    </lineage>
</organism>
<comment type="catalytic activity">
    <reaction evidence="5">
        <text>N(2)-acetyl-L-ornithine + 2-oxoglutarate = N-acetyl-L-glutamate 5-semialdehyde + L-glutamate</text>
        <dbReference type="Rhea" id="RHEA:18049"/>
        <dbReference type="ChEBI" id="CHEBI:16810"/>
        <dbReference type="ChEBI" id="CHEBI:29123"/>
        <dbReference type="ChEBI" id="CHEBI:29985"/>
        <dbReference type="ChEBI" id="CHEBI:57805"/>
        <dbReference type="EC" id="2.6.1.11"/>
    </reaction>
</comment>
<keyword evidence="1 5" id="KW-0032">Aminotransferase</keyword>
<dbReference type="GO" id="GO:0042802">
    <property type="term" value="F:identical protein binding"/>
    <property type="evidence" value="ECO:0007669"/>
    <property type="project" value="TreeGrafter"/>
</dbReference>
<feature type="binding site" evidence="5">
    <location>
        <begin position="226"/>
        <end position="229"/>
    </location>
    <ligand>
        <name>pyridoxal 5'-phosphate</name>
        <dbReference type="ChEBI" id="CHEBI:597326"/>
    </ligand>
</feature>
<evidence type="ECO:0000256" key="4">
    <source>
        <dbReference type="ARBA" id="ARBA00022898"/>
    </source>
</evidence>
<gene>
    <name evidence="5" type="primary">argD</name>
    <name evidence="6" type="ORF">HWN40_10720</name>
</gene>
<dbReference type="NCBIfam" id="TIGR00707">
    <property type="entry name" value="argD"/>
    <property type="match status" value="1"/>
</dbReference>
<dbReference type="EMBL" id="CP058215">
    <property type="protein sequence ID" value="QLC50669.1"/>
    <property type="molecule type" value="Genomic_DNA"/>
</dbReference>
<feature type="binding site" evidence="5">
    <location>
        <begin position="114"/>
        <end position="115"/>
    </location>
    <ligand>
        <name>pyridoxal 5'-phosphate</name>
        <dbReference type="ChEBI" id="CHEBI:597326"/>
    </ligand>
</feature>
<evidence type="ECO:0000256" key="2">
    <source>
        <dbReference type="ARBA" id="ARBA00022605"/>
    </source>
</evidence>
<dbReference type="GO" id="GO:0006526">
    <property type="term" value="P:L-arginine biosynthetic process"/>
    <property type="evidence" value="ECO:0007669"/>
    <property type="project" value="UniProtKB-UniRule"/>
</dbReference>
<comment type="miscellaneous">
    <text evidence="5">May also have succinyldiaminopimelate aminotransferase activity, thus carrying out the corresponding step in lysine biosynthesis.</text>
</comment>
<sequence>MTENITSQSPDHESIIKKDAEYVMQNYGRYDIVLESGKGCIVRDINGREYIDCVAGIAVNNIGHCHPKLVAAIKEQAGKLIHVSNLYYTAVQAELAKELAGITGMSRVFFCNSGTEAVEAAMKLARVTTGKTDFVAVEKSFHGRTMGSLSVTYKDIYRNPFKPLVQEEKFVPYDDAGALADAITENTAAVIVEPIQGEGGINVPSDEYLQEVRRICDETDTLLIFDEVQTGFGRTGKWFCKEHSGVKPDIMTMAKAMGGGFPMGAIAARDGISFDRGQHAATFGGSPLACAAALASIEVIREENLLRNSQEMGEYFMDRLRNMSLDGVVEVRGRGLMIGVELDRKCADIVESCMKKGVLLNCTSEKVLRIAPPLTISKEQIDAVVDVLEQA</sequence>
<feature type="binding site" evidence="5">
    <location>
        <position position="282"/>
    </location>
    <ligand>
        <name>pyridoxal 5'-phosphate</name>
        <dbReference type="ChEBI" id="CHEBI:597326"/>
    </ligand>
</feature>
<dbReference type="SUPFAM" id="SSF53383">
    <property type="entry name" value="PLP-dependent transferases"/>
    <property type="match status" value="1"/>
</dbReference>
<feature type="binding site" evidence="5">
    <location>
        <position position="144"/>
    </location>
    <ligand>
        <name>N(2)-acetyl-L-ornithine</name>
        <dbReference type="ChEBI" id="CHEBI:57805"/>
    </ligand>
</feature>
<evidence type="ECO:0000256" key="3">
    <source>
        <dbReference type="ARBA" id="ARBA00022679"/>
    </source>
</evidence>
<comment type="caution">
    <text evidence="5">Lacks conserved residue(s) required for the propagation of feature annotation.</text>
</comment>
<dbReference type="InterPro" id="IPR004636">
    <property type="entry name" value="AcOrn/SuccOrn_fam"/>
</dbReference>
<dbReference type="UniPathway" id="UPA00068">
    <property type="reaction ID" value="UER00109"/>
</dbReference>
<dbReference type="RefSeq" id="WP_176965724.1">
    <property type="nucleotide sequence ID" value="NZ_CP058215.1"/>
</dbReference>
<dbReference type="GO" id="GO:0005737">
    <property type="term" value="C:cytoplasm"/>
    <property type="evidence" value="ECO:0007669"/>
    <property type="project" value="UniProtKB-SubCell"/>
</dbReference>
<dbReference type="GeneID" id="55822153"/>
<accession>A0A7D5ICE8</accession>
<evidence type="ECO:0000313" key="6">
    <source>
        <dbReference type="EMBL" id="QLC50669.1"/>
    </source>
</evidence>
<dbReference type="PANTHER" id="PTHR11986">
    <property type="entry name" value="AMINOTRANSFERASE CLASS III"/>
    <property type="match status" value="1"/>
</dbReference>
<dbReference type="InterPro" id="IPR015421">
    <property type="entry name" value="PyrdxlP-dep_Trfase_major"/>
</dbReference>
<keyword evidence="2 5" id="KW-0028">Amino-acid biosynthesis</keyword>
<dbReference type="Gene3D" id="3.90.1150.10">
    <property type="entry name" value="Aspartate Aminotransferase, domain 1"/>
    <property type="match status" value="1"/>
</dbReference>
<dbReference type="HAMAP" id="MF_01107">
    <property type="entry name" value="ArgD_aminotrans_3"/>
    <property type="match status" value="1"/>
</dbReference>
<evidence type="ECO:0000313" key="7">
    <source>
        <dbReference type="Proteomes" id="UP000509594"/>
    </source>
</evidence>
<dbReference type="Proteomes" id="UP000509594">
    <property type="component" value="Chromosome"/>
</dbReference>
<comment type="cofactor">
    <cofactor evidence="5">
        <name>pyridoxal 5'-phosphate</name>
        <dbReference type="ChEBI" id="CHEBI:597326"/>
    </cofactor>
    <text evidence="5">Binds 1 pyridoxal phosphate per subunit.</text>
</comment>
<dbReference type="GO" id="GO:0030170">
    <property type="term" value="F:pyridoxal phosphate binding"/>
    <property type="evidence" value="ECO:0007669"/>
    <property type="project" value="InterPro"/>
</dbReference>
<dbReference type="Pfam" id="PF00202">
    <property type="entry name" value="Aminotran_3"/>
    <property type="match status" value="1"/>
</dbReference>
<reference evidence="6 7" key="1">
    <citation type="submission" date="2020-06" db="EMBL/GenBank/DDBJ databases">
        <title>Methanolobus halotolerans sp. nov., isolated from a saline lake Tus in Siberia.</title>
        <authorList>
            <person name="Shen Y."/>
            <person name="Chen S.-C."/>
            <person name="Lai M.-C."/>
            <person name="Huang H.-H."/>
            <person name="Chiu H.-H."/>
            <person name="Tang S.-L."/>
            <person name="Rogozin D.Y."/>
            <person name="Degermendzhy A.G."/>
        </authorList>
    </citation>
    <scope>NUCLEOTIDE SEQUENCE [LARGE SCALE GENOMIC DNA]</scope>
    <source>
        <strain evidence="6 7">DSM 21339</strain>
    </source>
</reference>
<keyword evidence="7" id="KW-1185">Reference proteome</keyword>
<dbReference type="Gene3D" id="3.40.640.10">
    <property type="entry name" value="Type I PLP-dependent aspartate aminotransferase-like (Major domain)"/>
    <property type="match status" value="1"/>
</dbReference>
<dbReference type="InterPro" id="IPR015422">
    <property type="entry name" value="PyrdxlP-dep_Trfase_small"/>
</dbReference>
<keyword evidence="4 5" id="KW-0663">Pyridoxal phosphate</keyword>
<feature type="binding site" evidence="5">
    <location>
        <position position="141"/>
    </location>
    <ligand>
        <name>pyridoxal 5'-phosphate</name>
        <dbReference type="ChEBI" id="CHEBI:597326"/>
    </ligand>
</feature>
<evidence type="ECO:0000256" key="5">
    <source>
        <dbReference type="HAMAP-Rule" id="MF_01107"/>
    </source>
</evidence>
<comment type="similarity">
    <text evidence="5">Belongs to the class-III pyridoxal-phosphate-dependent aminotransferase family. ArgD subfamily.</text>
</comment>
<name>A0A7D5ICE8_9EURY</name>
<dbReference type="PROSITE" id="PS00600">
    <property type="entry name" value="AA_TRANSFER_CLASS_3"/>
    <property type="match status" value="1"/>
</dbReference>
<dbReference type="InterPro" id="IPR015424">
    <property type="entry name" value="PyrdxlP-dep_Trfase"/>
</dbReference>
<keyword evidence="5" id="KW-0963">Cytoplasm</keyword>
<keyword evidence="3 5" id="KW-0808">Transferase</keyword>
<dbReference type="PANTHER" id="PTHR11986:SF79">
    <property type="entry name" value="ACETYLORNITHINE AMINOTRANSFERASE, MITOCHONDRIAL"/>
    <property type="match status" value="1"/>
</dbReference>